<name>A0ABS5KFI1_9BACT</name>
<comment type="caution">
    <text evidence="2">The sequence shown here is derived from an EMBL/GenBank/DDBJ whole genome shotgun (WGS) entry which is preliminary data.</text>
</comment>
<evidence type="ECO:0000313" key="3">
    <source>
        <dbReference type="Proteomes" id="UP000721861"/>
    </source>
</evidence>
<keyword evidence="1" id="KW-1133">Transmembrane helix</keyword>
<accession>A0ABS5KFI1</accession>
<reference evidence="2 3" key="1">
    <citation type="journal article" date="2014" name="Int. J. Syst. Evol. Microbiol.">
        <title>Carboxylicivirga gen. nov. in the family Marinilabiliaceae with two novel species, Carboxylicivirga mesophila sp. nov. and Carboxylicivirga taeanensis sp. nov., and reclassification of Cytophaga fermentans as Saccharicrinis fermentans gen. nov., comb. nov.</title>
        <authorList>
            <person name="Yang S.H."/>
            <person name="Seo H.S."/>
            <person name="Woo J.H."/>
            <person name="Oh H.M."/>
            <person name="Jang H."/>
            <person name="Lee J.H."/>
            <person name="Kim S.J."/>
            <person name="Kwon K.K."/>
        </authorList>
    </citation>
    <scope>NUCLEOTIDE SEQUENCE [LARGE SCALE GENOMIC DNA]</scope>
    <source>
        <strain evidence="2 3">JCM 18290</strain>
    </source>
</reference>
<dbReference type="InterPro" id="IPR025635">
    <property type="entry name" value="DUF4293"/>
</dbReference>
<organism evidence="2 3">
    <name type="scientific">Carboxylicivirga mesophila</name>
    <dbReference type="NCBI Taxonomy" id="1166478"/>
    <lineage>
        <taxon>Bacteria</taxon>
        <taxon>Pseudomonadati</taxon>
        <taxon>Bacteroidota</taxon>
        <taxon>Bacteroidia</taxon>
        <taxon>Marinilabiliales</taxon>
        <taxon>Marinilabiliaceae</taxon>
        <taxon>Carboxylicivirga</taxon>
    </lineage>
</organism>
<feature type="transmembrane region" description="Helical" evidence="1">
    <location>
        <begin position="114"/>
        <end position="137"/>
    </location>
</feature>
<keyword evidence="3" id="KW-1185">Reference proteome</keyword>
<sequence length="151" mass="16759">MLQRIQTVYLLLSGLLMTSLFFLPFAQIEAESGEVYNFMYRGLTNADGETVIPTLALAILLTAATIVAFITIFLFKKRVLQIRLCGLNLALLLGSTGMIYYLGTQLIDEITGVMSYKIMTAFPLVALILTFLALRAIGKDIALLKSMDRIR</sequence>
<dbReference type="EMBL" id="JAGUCN010000033">
    <property type="protein sequence ID" value="MBS2213745.1"/>
    <property type="molecule type" value="Genomic_DNA"/>
</dbReference>
<keyword evidence="1" id="KW-0472">Membrane</keyword>
<evidence type="ECO:0000256" key="1">
    <source>
        <dbReference type="SAM" id="Phobius"/>
    </source>
</evidence>
<keyword evidence="1" id="KW-0812">Transmembrane</keyword>
<protein>
    <submittedName>
        <fullName evidence="2">DUF4293 domain-containing protein</fullName>
    </submittedName>
</protein>
<dbReference type="Pfam" id="PF14126">
    <property type="entry name" value="DUF4293"/>
    <property type="match status" value="1"/>
</dbReference>
<feature type="transmembrane region" description="Helical" evidence="1">
    <location>
        <begin position="54"/>
        <end position="75"/>
    </location>
</feature>
<feature type="transmembrane region" description="Helical" evidence="1">
    <location>
        <begin position="82"/>
        <end position="102"/>
    </location>
</feature>
<dbReference type="Proteomes" id="UP000721861">
    <property type="component" value="Unassembled WGS sequence"/>
</dbReference>
<proteinExistence type="predicted"/>
<gene>
    <name evidence="2" type="ORF">KEM09_20220</name>
</gene>
<evidence type="ECO:0000313" key="2">
    <source>
        <dbReference type="EMBL" id="MBS2213745.1"/>
    </source>
</evidence>
<dbReference type="RefSeq" id="WP_212231346.1">
    <property type="nucleotide sequence ID" value="NZ_JAGUCN010000033.1"/>
</dbReference>